<organism evidence="2 3">
    <name type="scientific">Piromyces finnis</name>
    <dbReference type="NCBI Taxonomy" id="1754191"/>
    <lineage>
        <taxon>Eukaryota</taxon>
        <taxon>Fungi</taxon>
        <taxon>Fungi incertae sedis</taxon>
        <taxon>Chytridiomycota</taxon>
        <taxon>Chytridiomycota incertae sedis</taxon>
        <taxon>Neocallimastigomycetes</taxon>
        <taxon>Neocallimastigales</taxon>
        <taxon>Neocallimastigaceae</taxon>
        <taxon>Piromyces</taxon>
    </lineage>
</organism>
<sequence length="128" mass="14420">MRFQQTLLLQKQQVEEMDRRDKTEQAFAPIKETINKQYISVRTWVNPMALSLERVKHRQINAASNIHSVSNNSPNLSNISDINNNSEITSGATSSNSTILSSRPQFSIPNNNSSLRLSALNYKRGNSS</sequence>
<reference evidence="2 3" key="1">
    <citation type="submission" date="2016-08" db="EMBL/GenBank/DDBJ databases">
        <title>Genomes of anaerobic fungi encode conserved fungal cellulosomes for biomass hydrolysis.</title>
        <authorList>
            <consortium name="DOE Joint Genome Institute"/>
            <person name="Haitjema C.H."/>
            <person name="Gilmore S.P."/>
            <person name="Henske J.K."/>
            <person name="Solomon K.V."/>
            <person name="De Groot R."/>
            <person name="Kuo A."/>
            <person name="Mondo S.J."/>
            <person name="Salamov A.A."/>
            <person name="Labutti K."/>
            <person name="Zhao Z."/>
            <person name="Chiniquy J."/>
            <person name="Barry K."/>
            <person name="Brewer H.M."/>
            <person name="Purvine S.O."/>
            <person name="Wright A.T."/>
            <person name="Boxma B."/>
            <person name="Van Alen T."/>
            <person name="Hackstein J.H."/>
            <person name="Baker S.E."/>
            <person name="Grigoriev I.V."/>
            <person name="O'Malley M.A."/>
        </authorList>
    </citation>
    <scope>NUCLEOTIDE SEQUENCE [LARGE SCALE GENOMIC DNA]</scope>
    <source>
        <strain evidence="3">finn</strain>
    </source>
</reference>
<keyword evidence="3" id="KW-1185">Reference proteome</keyword>
<dbReference type="OrthoDB" id="2148921at2759"/>
<protein>
    <submittedName>
        <fullName evidence="2">Uncharacterized protein</fullName>
    </submittedName>
</protein>
<reference evidence="2 3" key="2">
    <citation type="submission" date="2016-08" db="EMBL/GenBank/DDBJ databases">
        <title>Pervasive Adenine N6-methylation of Active Genes in Fungi.</title>
        <authorList>
            <consortium name="DOE Joint Genome Institute"/>
            <person name="Mondo S.J."/>
            <person name="Dannebaum R.O."/>
            <person name="Kuo R.C."/>
            <person name="Labutti K."/>
            <person name="Haridas S."/>
            <person name="Kuo A."/>
            <person name="Salamov A."/>
            <person name="Ahrendt S.R."/>
            <person name="Lipzen A."/>
            <person name="Sullivan W."/>
            <person name="Andreopoulos W.B."/>
            <person name="Clum A."/>
            <person name="Lindquist E."/>
            <person name="Daum C."/>
            <person name="Ramamoorthy G.K."/>
            <person name="Gryganskyi A."/>
            <person name="Culley D."/>
            <person name="Magnuson J.K."/>
            <person name="James T.Y."/>
            <person name="O'Malley M.A."/>
            <person name="Stajich J.E."/>
            <person name="Spatafora J.W."/>
            <person name="Visel A."/>
            <person name="Grigoriev I.V."/>
        </authorList>
    </citation>
    <scope>NUCLEOTIDE SEQUENCE [LARGE SCALE GENOMIC DNA]</scope>
    <source>
        <strain evidence="3">finn</strain>
    </source>
</reference>
<evidence type="ECO:0000313" key="2">
    <source>
        <dbReference type="EMBL" id="ORX49328.1"/>
    </source>
</evidence>
<dbReference type="AlphaFoldDB" id="A0A1Y1V827"/>
<gene>
    <name evidence="2" type="ORF">BCR36DRAFT_583922</name>
</gene>
<comment type="caution">
    <text evidence="2">The sequence shown here is derived from an EMBL/GenBank/DDBJ whole genome shotgun (WGS) entry which is preliminary data.</text>
</comment>
<name>A0A1Y1V827_9FUNG</name>
<feature type="compositionally biased region" description="Polar residues" evidence="1">
    <location>
        <begin position="91"/>
        <end position="106"/>
    </location>
</feature>
<feature type="region of interest" description="Disordered" evidence="1">
    <location>
        <begin position="66"/>
        <end position="106"/>
    </location>
</feature>
<proteinExistence type="predicted"/>
<feature type="compositionally biased region" description="Low complexity" evidence="1">
    <location>
        <begin position="68"/>
        <end position="90"/>
    </location>
</feature>
<dbReference type="Proteomes" id="UP000193719">
    <property type="component" value="Unassembled WGS sequence"/>
</dbReference>
<accession>A0A1Y1V827</accession>
<dbReference type="EMBL" id="MCFH01000024">
    <property type="protein sequence ID" value="ORX49328.1"/>
    <property type="molecule type" value="Genomic_DNA"/>
</dbReference>
<evidence type="ECO:0000256" key="1">
    <source>
        <dbReference type="SAM" id="MobiDB-lite"/>
    </source>
</evidence>
<evidence type="ECO:0000313" key="3">
    <source>
        <dbReference type="Proteomes" id="UP000193719"/>
    </source>
</evidence>